<protein>
    <submittedName>
        <fullName evidence="2">Uncharacterized protein</fullName>
    </submittedName>
</protein>
<evidence type="ECO:0000256" key="1">
    <source>
        <dbReference type="SAM" id="MobiDB-lite"/>
    </source>
</evidence>
<dbReference type="VEuPathDB" id="VectorBase:LOC119159375"/>
<reference evidence="2" key="2">
    <citation type="submission" date="2021-09" db="EMBL/GenBank/DDBJ databases">
        <authorList>
            <person name="Jia N."/>
            <person name="Wang J."/>
            <person name="Shi W."/>
            <person name="Du L."/>
            <person name="Sun Y."/>
            <person name="Zhan W."/>
            <person name="Jiang J."/>
            <person name="Wang Q."/>
            <person name="Zhang B."/>
            <person name="Ji P."/>
            <person name="Sakyi L.B."/>
            <person name="Cui X."/>
            <person name="Yuan T."/>
            <person name="Jiang B."/>
            <person name="Yang W."/>
            <person name="Lam T.T.-Y."/>
            <person name="Chang Q."/>
            <person name="Ding S."/>
            <person name="Wang X."/>
            <person name="Zhu J."/>
            <person name="Ruan X."/>
            <person name="Zhao L."/>
            <person name="Wei J."/>
            <person name="Que T."/>
            <person name="Du C."/>
            <person name="Cheng J."/>
            <person name="Dai P."/>
            <person name="Han X."/>
            <person name="Huang E."/>
            <person name="Gao Y."/>
            <person name="Liu J."/>
            <person name="Shao H."/>
            <person name="Ye R."/>
            <person name="Li L."/>
            <person name="Wei W."/>
            <person name="Wang X."/>
            <person name="Wang C."/>
            <person name="Huo Q."/>
            <person name="Li W."/>
            <person name="Guo W."/>
            <person name="Chen H."/>
            <person name="Chen S."/>
            <person name="Zhou L."/>
            <person name="Zhou L."/>
            <person name="Ni X."/>
            <person name="Tian J."/>
            <person name="Zhou Y."/>
            <person name="Sheng Y."/>
            <person name="Liu T."/>
            <person name="Pan Y."/>
            <person name="Xia L."/>
            <person name="Li J."/>
            <person name="Zhao F."/>
            <person name="Cao W."/>
        </authorList>
    </citation>
    <scope>NUCLEOTIDE SEQUENCE</scope>
    <source>
        <strain evidence="2">Rmic-2018</strain>
        <tissue evidence="2">Larvae</tissue>
    </source>
</reference>
<sequence length="104" mass="11324">MLRKEGLVQRKNACSNPDGRSKDVDEPVNRPESEDDVDSKETRLTLMEEVLLLGLKEKEASDFHAASALCVGALECKAITVAGSSSGSSFCRKLSQRNLAQRSL</sequence>
<dbReference type="EMBL" id="JABSTU010000001">
    <property type="protein sequence ID" value="KAH8040365.1"/>
    <property type="molecule type" value="Genomic_DNA"/>
</dbReference>
<feature type="region of interest" description="Disordered" evidence="1">
    <location>
        <begin position="1"/>
        <end position="41"/>
    </location>
</feature>
<feature type="compositionally biased region" description="Basic and acidic residues" evidence="1">
    <location>
        <begin position="19"/>
        <end position="32"/>
    </location>
</feature>
<gene>
    <name evidence="2" type="ORF">HPB51_010145</name>
</gene>
<proteinExistence type="predicted"/>
<evidence type="ECO:0000313" key="2">
    <source>
        <dbReference type="EMBL" id="KAH8040365.1"/>
    </source>
</evidence>
<organism evidence="2 3">
    <name type="scientific">Rhipicephalus microplus</name>
    <name type="common">Cattle tick</name>
    <name type="synonym">Boophilus microplus</name>
    <dbReference type="NCBI Taxonomy" id="6941"/>
    <lineage>
        <taxon>Eukaryota</taxon>
        <taxon>Metazoa</taxon>
        <taxon>Ecdysozoa</taxon>
        <taxon>Arthropoda</taxon>
        <taxon>Chelicerata</taxon>
        <taxon>Arachnida</taxon>
        <taxon>Acari</taxon>
        <taxon>Parasitiformes</taxon>
        <taxon>Ixodida</taxon>
        <taxon>Ixodoidea</taxon>
        <taxon>Ixodidae</taxon>
        <taxon>Rhipicephalinae</taxon>
        <taxon>Rhipicephalus</taxon>
        <taxon>Boophilus</taxon>
    </lineage>
</organism>
<comment type="caution">
    <text evidence="2">The sequence shown here is derived from an EMBL/GenBank/DDBJ whole genome shotgun (WGS) entry which is preliminary data.</text>
</comment>
<evidence type="ECO:0000313" key="3">
    <source>
        <dbReference type="Proteomes" id="UP000821866"/>
    </source>
</evidence>
<reference evidence="2" key="1">
    <citation type="journal article" date="2020" name="Cell">
        <title>Large-Scale Comparative Analyses of Tick Genomes Elucidate Their Genetic Diversity and Vector Capacities.</title>
        <authorList>
            <consortium name="Tick Genome and Microbiome Consortium (TIGMIC)"/>
            <person name="Jia N."/>
            <person name="Wang J."/>
            <person name="Shi W."/>
            <person name="Du L."/>
            <person name="Sun Y."/>
            <person name="Zhan W."/>
            <person name="Jiang J.F."/>
            <person name="Wang Q."/>
            <person name="Zhang B."/>
            <person name="Ji P."/>
            <person name="Bell-Sakyi L."/>
            <person name="Cui X.M."/>
            <person name="Yuan T.T."/>
            <person name="Jiang B.G."/>
            <person name="Yang W.F."/>
            <person name="Lam T.T."/>
            <person name="Chang Q.C."/>
            <person name="Ding S.J."/>
            <person name="Wang X.J."/>
            <person name="Zhu J.G."/>
            <person name="Ruan X.D."/>
            <person name="Zhao L."/>
            <person name="Wei J.T."/>
            <person name="Ye R.Z."/>
            <person name="Que T.C."/>
            <person name="Du C.H."/>
            <person name="Zhou Y.H."/>
            <person name="Cheng J.X."/>
            <person name="Dai P.F."/>
            <person name="Guo W.B."/>
            <person name="Han X.H."/>
            <person name="Huang E.J."/>
            <person name="Li L.F."/>
            <person name="Wei W."/>
            <person name="Gao Y.C."/>
            <person name="Liu J.Z."/>
            <person name="Shao H.Z."/>
            <person name="Wang X."/>
            <person name="Wang C.C."/>
            <person name="Yang T.C."/>
            <person name="Huo Q.B."/>
            <person name="Li W."/>
            <person name="Chen H.Y."/>
            <person name="Chen S.E."/>
            <person name="Zhou L.G."/>
            <person name="Ni X.B."/>
            <person name="Tian J.H."/>
            <person name="Sheng Y."/>
            <person name="Liu T."/>
            <person name="Pan Y.S."/>
            <person name="Xia L.Y."/>
            <person name="Li J."/>
            <person name="Zhao F."/>
            <person name="Cao W.C."/>
        </authorList>
    </citation>
    <scope>NUCLEOTIDE SEQUENCE</scope>
    <source>
        <strain evidence="2">Rmic-2018</strain>
    </source>
</reference>
<dbReference type="Proteomes" id="UP000821866">
    <property type="component" value="Chromosome 1"/>
</dbReference>
<accession>A0A9J6F212</accession>
<dbReference type="AlphaFoldDB" id="A0A9J6F212"/>
<keyword evidence="3" id="KW-1185">Reference proteome</keyword>
<name>A0A9J6F212_RHIMP</name>